<dbReference type="RefSeq" id="WP_151759341.1">
    <property type="nucleotide sequence ID" value="NZ_BKZW01000004.1"/>
</dbReference>
<name>A0A5J4L090_9CHLR</name>
<dbReference type="EMBL" id="BKZW01000004">
    <property type="protein sequence ID" value="GER91729.1"/>
    <property type="molecule type" value="Genomic_DNA"/>
</dbReference>
<gene>
    <name evidence="2" type="ORF">KDW_58910</name>
</gene>
<dbReference type="AlphaFoldDB" id="A0A5J4L090"/>
<dbReference type="Pfam" id="PF13575">
    <property type="entry name" value="DUF4135"/>
    <property type="match status" value="2"/>
</dbReference>
<evidence type="ECO:0000259" key="1">
    <source>
        <dbReference type="Pfam" id="PF13575"/>
    </source>
</evidence>
<organism evidence="2 3">
    <name type="scientific">Dictyobacter vulcani</name>
    <dbReference type="NCBI Taxonomy" id="2607529"/>
    <lineage>
        <taxon>Bacteria</taxon>
        <taxon>Bacillati</taxon>
        <taxon>Chloroflexota</taxon>
        <taxon>Ktedonobacteria</taxon>
        <taxon>Ktedonobacterales</taxon>
        <taxon>Dictyobacteraceae</taxon>
        <taxon>Dictyobacter</taxon>
    </lineage>
</organism>
<feature type="domain" description="Lantibiotic biosynthesis protein dehydration" evidence="1">
    <location>
        <begin position="2"/>
        <end position="210"/>
    </location>
</feature>
<evidence type="ECO:0000313" key="2">
    <source>
        <dbReference type="EMBL" id="GER91729.1"/>
    </source>
</evidence>
<reference evidence="2 3" key="1">
    <citation type="submission" date="2019-10" db="EMBL/GenBank/DDBJ databases">
        <title>Dictyobacter vulcani sp. nov., within the class Ktedonobacteria, isolated from soil of volcanic Mt. Zao.</title>
        <authorList>
            <person name="Zheng Y."/>
            <person name="Wang C.M."/>
            <person name="Sakai Y."/>
            <person name="Abe K."/>
            <person name="Yokota A."/>
            <person name="Yabe S."/>
        </authorList>
    </citation>
    <scope>NUCLEOTIDE SEQUENCE [LARGE SCALE GENOMIC DNA]</scope>
    <source>
        <strain evidence="2 3">W12</strain>
    </source>
</reference>
<evidence type="ECO:0000313" key="3">
    <source>
        <dbReference type="Proteomes" id="UP000326912"/>
    </source>
</evidence>
<proteinExistence type="predicted"/>
<protein>
    <recommendedName>
        <fullName evidence="1">Lantibiotic biosynthesis protein dehydration domain-containing protein</fullName>
    </recommendedName>
</protein>
<comment type="caution">
    <text evidence="2">The sequence shown here is derived from an EMBL/GenBank/DDBJ whole genome shotgun (WGS) entry which is preliminary data.</text>
</comment>
<sequence>MLARQIMIIINRWLDTSLEFLRHLCSDWQQLCTTFSPERDPGLLIEAQAGASGGRSAITLRFSSGLRLLYKSRSLETDLHFQEMLTWLNEQGYQPSFRTVRVLPGEGYGWREYVEVSGGTTQAEIERFYERQGGQLALLYALHATNFQQENLIASGEHPLLLDLETLFQARAKDSIYLDASMDVLQFSVMRVGMLPMGIFSKDGQQGSGLDGDALAYQPSLVAGFKRMYTLLMTRSKDFIDGPLARFERDEIRRTFRPTHFYRQLLAESFQPDLLRDALERDRYFDQLWQAVKVQPELARLVVCERSELLIGAIPLFTTRPDTCDIFSSRADSGTDFFELPGIAIAQQTVLRLHEDDLERQHWFIEASFSSLLMEKELPLGNIQ</sequence>
<dbReference type="InterPro" id="IPR025410">
    <property type="entry name" value="Lant_dehyd"/>
</dbReference>
<accession>A0A5J4L090</accession>
<keyword evidence="3" id="KW-1185">Reference proteome</keyword>
<feature type="domain" description="Lantibiotic biosynthesis protein dehydration" evidence="1">
    <location>
        <begin position="213"/>
        <end position="320"/>
    </location>
</feature>
<dbReference type="Proteomes" id="UP000326912">
    <property type="component" value="Unassembled WGS sequence"/>
</dbReference>